<dbReference type="Proteomes" id="UP001238603">
    <property type="component" value="Unassembled WGS sequence"/>
</dbReference>
<evidence type="ECO:0000313" key="8">
    <source>
        <dbReference type="EMBL" id="MDL5034497.1"/>
    </source>
</evidence>
<dbReference type="PROSITE" id="PS00096">
    <property type="entry name" value="SHMT"/>
    <property type="match status" value="1"/>
</dbReference>
<evidence type="ECO:0000256" key="6">
    <source>
        <dbReference type="HAMAP-Rule" id="MF_00051"/>
    </source>
</evidence>
<comment type="similarity">
    <text evidence="2 6">Belongs to the SHMT family.</text>
</comment>
<dbReference type="Gene3D" id="3.90.1150.10">
    <property type="entry name" value="Aspartate Aminotransferase, domain 1"/>
    <property type="match status" value="1"/>
</dbReference>
<keyword evidence="9" id="KW-1185">Reference proteome</keyword>
<dbReference type="PIRSF" id="PIRSF000412">
    <property type="entry name" value="SHMT"/>
    <property type="match status" value="1"/>
</dbReference>
<evidence type="ECO:0000256" key="2">
    <source>
        <dbReference type="ARBA" id="ARBA00006376"/>
    </source>
</evidence>
<keyword evidence="6" id="KW-0028">Amino-acid biosynthesis</keyword>
<dbReference type="HAMAP" id="MF_00051">
    <property type="entry name" value="SHMT"/>
    <property type="match status" value="1"/>
</dbReference>
<protein>
    <recommendedName>
        <fullName evidence="6">Serine hydroxymethyltransferase</fullName>
        <shortName evidence="6">SHMT</shortName>
        <shortName evidence="6">Serine methylase</shortName>
        <ecNumber evidence="6">2.1.2.1</ecNumber>
    </recommendedName>
</protein>
<dbReference type="InterPro" id="IPR001085">
    <property type="entry name" value="Ser_HO-MeTrfase"/>
</dbReference>
<feature type="binding site" evidence="6">
    <location>
        <position position="245"/>
    </location>
    <ligand>
        <name>(6S)-5,6,7,8-tetrahydrofolate</name>
        <dbReference type="ChEBI" id="CHEBI:57453"/>
    </ligand>
</feature>
<gene>
    <name evidence="6 8" type="primary">glyA</name>
    <name evidence="8" type="ORF">QRD43_21515</name>
</gene>
<dbReference type="CDD" id="cd00378">
    <property type="entry name" value="SHMT"/>
    <property type="match status" value="1"/>
</dbReference>
<dbReference type="RefSeq" id="WP_285984570.1">
    <property type="nucleotide sequence ID" value="NZ_JASVDS010000009.1"/>
</dbReference>
<keyword evidence="6" id="KW-0963">Cytoplasm</keyword>
<dbReference type="EMBL" id="JASVDS010000009">
    <property type="protein sequence ID" value="MDL5034497.1"/>
    <property type="molecule type" value="Genomic_DNA"/>
</dbReference>
<feature type="modified residue" description="N6-(pyridoxal phosphate)lysine" evidence="6">
    <location>
        <position position="230"/>
    </location>
</feature>
<dbReference type="NCBIfam" id="NF000586">
    <property type="entry name" value="PRK00011.1"/>
    <property type="match status" value="1"/>
</dbReference>
<dbReference type="InterPro" id="IPR019798">
    <property type="entry name" value="Ser_HO-MeTrfase_PLP_BS"/>
</dbReference>
<dbReference type="InterPro" id="IPR049943">
    <property type="entry name" value="Ser_HO-MeTrfase-like"/>
</dbReference>
<organism evidence="8 9">
    <name type="scientific">Roseateles subflavus</name>
    <dbReference type="NCBI Taxonomy" id="3053353"/>
    <lineage>
        <taxon>Bacteria</taxon>
        <taxon>Pseudomonadati</taxon>
        <taxon>Pseudomonadota</taxon>
        <taxon>Betaproteobacteria</taxon>
        <taxon>Burkholderiales</taxon>
        <taxon>Sphaerotilaceae</taxon>
        <taxon>Roseateles</taxon>
    </lineage>
</organism>
<dbReference type="EC" id="2.1.2.1" evidence="6"/>
<dbReference type="InterPro" id="IPR015421">
    <property type="entry name" value="PyrdxlP-dep_Trfase_major"/>
</dbReference>
<comment type="catalytic activity">
    <reaction evidence="6">
        <text>(6R)-5,10-methylene-5,6,7,8-tetrahydrofolate + glycine + H2O = (6S)-5,6,7,8-tetrahydrofolate + L-serine</text>
        <dbReference type="Rhea" id="RHEA:15481"/>
        <dbReference type="ChEBI" id="CHEBI:15377"/>
        <dbReference type="ChEBI" id="CHEBI:15636"/>
        <dbReference type="ChEBI" id="CHEBI:33384"/>
        <dbReference type="ChEBI" id="CHEBI:57305"/>
        <dbReference type="ChEBI" id="CHEBI:57453"/>
        <dbReference type="EC" id="2.1.2.1"/>
    </reaction>
</comment>
<evidence type="ECO:0000313" key="9">
    <source>
        <dbReference type="Proteomes" id="UP001238603"/>
    </source>
</evidence>
<dbReference type="Pfam" id="PF00464">
    <property type="entry name" value="SHMT"/>
    <property type="match status" value="1"/>
</dbReference>
<comment type="cofactor">
    <cofactor evidence="1 6">
        <name>pyridoxal 5'-phosphate</name>
        <dbReference type="ChEBI" id="CHEBI:597326"/>
    </cofactor>
</comment>
<keyword evidence="3 6" id="KW-0554">One-carbon metabolism</keyword>
<reference evidence="8 9" key="1">
    <citation type="submission" date="2023-06" db="EMBL/GenBank/DDBJ databases">
        <title>Pelomonas sp. APW6 16S ribosomal RNA gene genome sequencing and assembly.</title>
        <authorList>
            <person name="Woo H."/>
        </authorList>
    </citation>
    <scope>NUCLEOTIDE SEQUENCE [LARGE SCALE GENOMIC DNA]</scope>
    <source>
        <strain evidence="8 9">APW6</strain>
    </source>
</reference>
<dbReference type="PANTHER" id="PTHR11680:SF35">
    <property type="entry name" value="SERINE HYDROXYMETHYLTRANSFERASE 1"/>
    <property type="match status" value="1"/>
</dbReference>
<feature type="domain" description="Serine hydroxymethyltransferase-like" evidence="7">
    <location>
        <begin position="10"/>
        <end position="385"/>
    </location>
</feature>
<proteinExistence type="inferred from homology"/>
<accession>A0ABT7LQK2</accession>
<comment type="function">
    <text evidence="6">Catalyzes the reversible interconversion of serine and glycine with tetrahydrofolate (THF) serving as the one-carbon carrier. This reaction serves as the major source of one-carbon groups required for the biosynthesis of purines, thymidylate, methionine, and other important biomolecules. Also exhibits THF-independent aldolase activity toward beta-hydroxyamino acids, producing glycine and aldehydes, via a retro-aldol mechanism.</text>
</comment>
<dbReference type="InterPro" id="IPR015422">
    <property type="entry name" value="PyrdxlP-dep_Trfase_small"/>
</dbReference>
<feature type="binding site" evidence="6">
    <location>
        <position position="122"/>
    </location>
    <ligand>
        <name>(6S)-5,6,7,8-tetrahydrofolate</name>
        <dbReference type="ChEBI" id="CHEBI:57453"/>
    </ligand>
</feature>
<comment type="caution">
    <text evidence="8">The sequence shown here is derived from an EMBL/GenBank/DDBJ whole genome shotgun (WGS) entry which is preliminary data.</text>
</comment>
<feature type="site" description="Plays an important role in substrate specificity" evidence="6">
    <location>
        <position position="229"/>
    </location>
</feature>
<evidence type="ECO:0000256" key="4">
    <source>
        <dbReference type="ARBA" id="ARBA00022679"/>
    </source>
</evidence>
<evidence type="ECO:0000256" key="3">
    <source>
        <dbReference type="ARBA" id="ARBA00022563"/>
    </source>
</evidence>
<dbReference type="GO" id="GO:0004372">
    <property type="term" value="F:glycine hydroxymethyltransferase activity"/>
    <property type="evidence" value="ECO:0007669"/>
    <property type="project" value="UniProtKB-EC"/>
</dbReference>
<comment type="caution">
    <text evidence="6">Lacks conserved residue(s) required for the propagation of feature annotation.</text>
</comment>
<keyword evidence="5 6" id="KW-0663">Pyridoxal phosphate</keyword>
<evidence type="ECO:0000259" key="7">
    <source>
        <dbReference type="Pfam" id="PF00464"/>
    </source>
</evidence>
<dbReference type="InterPro" id="IPR015424">
    <property type="entry name" value="PyrdxlP-dep_Trfase"/>
</dbReference>
<comment type="pathway">
    <text evidence="6">One-carbon metabolism; tetrahydrofolate interconversion.</text>
</comment>
<comment type="pathway">
    <text evidence="6">Amino-acid biosynthesis; glycine biosynthesis; glycine from L-serine: step 1/1.</text>
</comment>
<comment type="subunit">
    <text evidence="6">Homodimer.</text>
</comment>
<keyword evidence="4 6" id="KW-0808">Transferase</keyword>
<evidence type="ECO:0000256" key="1">
    <source>
        <dbReference type="ARBA" id="ARBA00001933"/>
    </source>
</evidence>
<comment type="subcellular location">
    <subcellularLocation>
        <location evidence="6">Cytoplasm</location>
    </subcellularLocation>
</comment>
<dbReference type="PANTHER" id="PTHR11680">
    <property type="entry name" value="SERINE HYDROXYMETHYLTRANSFERASE"/>
    <property type="match status" value="1"/>
</dbReference>
<sequence length="416" mass="45333">MFDRTQSTLAAIDPDLWTAIQNENQRQEEHIELIASENYTSPAVMQAQGSQLTNKYAEGYPGKRYYGGCEFVDVVEQLAIDRLKQLFGAQFANVQPNSGSQANQGVFFGLLQPGDTIMGMSLAEGGHLTHGMPLNMSGKWFKVVSYGLDANEAIDYDAMERIAREHKPKLIIAGASAYSLRIDFERFGKIAKEIGAYFMVDMAHYAGLIAAGVYPNPLPHADVVTSTTHKSLRGPRGGIILTNNEDIAKKINSAIFPGIQGGPLMHVIAGKAVAFKEALSPEFKAYQEQVVKNAKVLAETLIERGLRIVSGGTESHVMLVDLRPKGLTGKEAEAILGAAHMTCNKNGIPNDPQKPMVTSGIRLGTPAMTTRGFKEEQVRATAHLIADVLDKPHDEANLATVREKVAALTRQFPVYR</sequence>
<dbReference type="InterPro" id="IPR039429">
    <property type="entry name" value="SHMT-like_dom"/>
</dbReference>
<dbReference type="SUPFAM" id="SSF53383">
    <property type="entry name" value="PLP-dependent transferases"/>
    <property type="match status" value="1"/>
</dbReference>
<feature type="binding site" evidence="6">
    <location>
        <begin position="126"/>
        <end position="128"/>
    </location>
    <ligand>
        <name>(6S)-5,6,7,8-tetrahydrofolate</name>
        <dbReference type="ChEBI" id="CHEBI:57453"/>
    </ligand>
</feature>
<name>A0ABT7LQK2_9BURK</name>
<evidence type="ECO:0000256" key="5">
    <source>
        <dbReference type="ARBA" id="ARBA00022898"/>
    </source>
</evidence>
<dbReference type="Gene3D" id="3.40.640.10">
    <property type="entry name" value="Type I PLP-dependent aspartate aminotransferase-like (Major domain)"/>
    <property type="match status" value="1"/>
</dbReference>